<accession>A0A286GKG8</accession>
<keyword evidence="3" id="KW-1185">Reference proteome</keyword>
<dbReference type="InterPro" id="IPR002934">
    <property type="entry name" value="Polymerase_NTP_transf_dom"/>
</dbReference>
<keyword evidence="2" id="KW-0808">Transferase</keyword>
<evidence type="ECO:0000313" key="3">
    <source>
        <dbReference type="Proteomes" id="UP000219621"/>
    </source>
</evidence>
<gene>
    <name evidence="2" type="ORF">SAMN05421508_105121</name>
</gene>
<proteinExistence type="predicted"/>
<evidence type="ECO:0000259" key="1">
    <source>
        <dbReference type="Pfam" id="PF01909"/>
    </source>
</evidence>
<protein>
    <submittedName>
        <fullName evidence="2">Nucleotidyltransferase domain-containing protein</fullName>
    </submittedName>
</protein>
<organism evidence="2 3">
    <name type="scientific">Caenispirillum bisanense</name>
    <dbReference type="NCBI Taxonomy" id="414052"/>
    <lineage>
        <taxon>Bacteria</taxon>
        <taxon>Pseudomonadati</taxon>
        <taxon>Pseudomonadota</taxon>
        <taxon>Alphaproteobacteria</taxon>
        <taxon>Rhodospirillales</taxon>
        <taxon>Novispirillaceae</taxon>
        <taxon>Caenispirillum</taxon>
    </lineage>
</organism>
<dbReference type="AlphaFoldDB" id="A0A286GKG8"/>
<evidence type="ECO:0000313" key="2">
    <source>
        <dbReference type="EMBL" id="SOD96033.1"/>
    </source>
</evidence>
<dbReference type="SUPFAM" id="SSF81301">
    <property type="entry name" value="Nucleotidyltransferase"/>
    <property type="match status" value="1"/>
</dbReference>
<dbReference type="InterPro" id="IPR043519">
    <property type="entry name" value="NT_sf"/>
</dbReference>
<sequence>MPAAAPTPDPDPILTRLVARIVDVFEPEAVWLFGSRARGDAAPDSDYDFLVVVPDDRDIQRAWRDTGRVQREPGIGADIVPCRKAVHERRTREVGTLNHAVASAGRRVYGR</sequence>
<feature type="domain" description="Polymerase nucleotidyl transferase" evidence="1">
    <location>
        <begin position="26"/>
        <end position="86"/>
    </location>
</feature>
<dbReference type="Proteomes" id="UP000219621">
    <property type="component" value="Unassembled WGS sequence"/>
</dbReference>
<name>A0A286GKG8_9PROT</name>
<dbReference type="EMBL" id="OCNJ01000005">
    <property type="protein sequence ID" value="SOD96033.1"/>
    <property type="molecule type" value="Genomic_DNA"/>
</dbReference>
<dbReference type="CDD" id="cd05403">
    <property type="entry name" value="NT_KNTase_like"/>
    <property type="match status" value="1"/>
</dbReference>
<dbReference type="OrthoDB" id="559450at2"/>
<dbReference type="Pfam" id="PF01909">
    <property type="entry name" value="NTP_transf_2"/>
    <property type="match status" value="1"/>
</dbReference>
<reference evidence="2 3" key="1">
    <citation type="submission" date="2017-09" db="EMBL/GenBank/DDBJ databases">
        <authorList>
            <person name="Ehlers B."/>
            <person name="Leendertz F.H."/>
        </authorList>
    </citation>
    <scope>NUCLEOTIDE SEQUENCE [LARGE SCALE GENOMIC DNA]</scope>
    <source>
        <strain evidence="2 3">USBA 140</strain>
    </source>
</reference>
<dbReference type="RefSeq" id="WP_097279500.1">
    <property type="nucleotide sequence ID" value="NZ_OCNJ01000005.1"/>
</dbReference>
<dbReference type="GO" id="GO:0016779">
    <property type="term" value="F:nucleotidyltransferase activity"/>
    <property type="evidence" value="ECO:0007669"/>
    <property type="project" value="InterPro"/>
</dbReference>
<dbReference type="Gene3D" id="3.30.460.10">
    <property type="entry name" value="Beta Polymerase, domain 2"/>
    <property type="match status" value="1"/>
</dbReference>